<organism evidence="1 2">
    <name type="scientific">Castilleja foliolosa</name>
    <dbReference type="NCBI Taxonomy" id="1961234"/>
    <lineage>
        <taxon>Eukaryota</taxon>
        <taxon>Viridiplantae</taxon>
        <taxon>Streptophyta</taxon>
        <taxon>Embryophyta</taxon>
        <taxon>Tracheophyta</taxon>
        <taxon>Spermatophyta</taxon>
        <taxon>Magnoliopsida</taxon>
        <taxon>eudicotyledons</taxon>
        <taxon>Gunneridae</taxon>
        <taxon>Pentapetalae</taxon>
        <taxon>asterids</taxon>
        <taxon>lamiids</taxon>
        <taxon>Lamiales</taxon>
        <taxon>Orobanchaceae</taxon>
        <taxon>Pedicularideae</taxon>
        <taxon>Castillejinae</taxon>
        <taxon>Castilleja</taxon>
    </lineage>
</organism>
<dbReference type="AlphaFoldDB" id="A0ABD3EMW8"/>
<sequence length="51" mass="5845">MSLRSVWARKESEKPKMGKIQKPIDGHRLALAIDSHRCAYRVHQSQGIDQS</sequence>
<comment type="caution">
    <text evidence="1">The sequence shown here is derived from an EMBL/GenBank/DDBJ whole genome shotgun (WGS) entry which is preliminary data.</text>
</comment>
<dbReference type="Proteomes" id="UP001632038">
    <property type="component" value="Unassembled WGS sequence"/>
</dbReference>
<protein>
    <submittedName>
        <fullName evidence="1">Uncharacterized protein</fullName>
    </submittedName>
</protein>
<gene>
    <name evidence="1" type="ORF">CASFOL_000174</name>
</gene>
<evidence type="ECO:0000313" key="1">
    <source>
        <dbReference type="EMBL" id="KAL3655778.1"/>
    </source>
</evidence>
<reference evidence="2" key="1">
    <citation type="journal article" date="2024" name="IScience">
        <title>Strigolactones Initiate the Formation of Haustorium-like Structures in Castilleja.</title>
        <authorList>
            <person name="Buerger M."/>
            <person name="Peterson D."/>
            <person name="Chory J."/>
        </authorList>
    </citation>
    <scope>NUCLEOTIDE SEQUENCE [LARGE SCALE GENOMIC DNA]</scope>
</reference>
<evidence type="ECO:0000313" key="2">
    <source>
        <dbReference type="Proteomes" id="UP001632038"/>
    </source>
</evidence>
<accession>A0ABD3EMW8</accession>
<name>A0ABD3EMW8_9LAMI</name>
<proteinExistence type="predicted"/>
<dbReference type="EMBL" id="JAVIJP010000001">
    <property type="protein sequence ID" value="KAL3655778.1"/>
    <property type="molecule type" value="Genomic_DNA"/>
</dbReference>
<keyword evidence="2" id="KW-1185">Reference proteome</keyword>